<evidence type="ECO:0000256" key="2">
    <source>
        <dbReference type="ARBA" id="ARBA00007328"/>
    </source>
</evidence>
<dbReference type="PROSITE" id="PS50188">
    <property type="entry name" value="B302_SPRY"/>
    <property type="match status" value="1"/>
</dbReference>
<dbReference type="SMART" id="SM00256">
    <property type="entry name" value="FBOX"/>
    <property type="match status" value="1"/>
</dbReference>
<comment type="caution">
    <text evidence="12">The sequence shown here is derived from an EMBL/GenBank/DDBJ whole genome shotgun (WGS) entry which is preliminary data.</text>
</comment>
<dbReference type="Gene3D" id="2.60.120.920">
    <property type="match status" value="1"/>
</dbReference>
<evidence type="ECO:0000256" key="1">
    <source>
        <dbReference type="ARBA" id="ARBA00004906"/>
    </source>
</evidence>
<dbReference type="SMART" id="SM00449">
    <property type="entry name" value="SPRY"/>
    <property type="match status" value="1"/>
</dbReference>
<dbReference type="CDD" id="cd12907">
    <property type="entry name" value="SPRY_Fbox"/>
    <property type="match status" value="1"/>
</dbReference>
<name>A0A0L7K4H2_OPEBR</name>
<accession>A0A0L7K4H2</accession>
<evidence type="ECO:0000256" key="6">
    <source>
        <dbReference type="ARBA" id="ARBA00023018"/>
    </source>
</evidence>
<organism evidence="12 13">
    <name type="scientific">Operophtera brumata</name>
    <name type="common">Winter moth</name>
    <name type="synonym">Phalaena brumata</name>
    <dbReference type="NCBI Taxonomy" id="104452"/>
    <lineage>
        <taxon>Eukaryota</taxon>
        <taxon>Metazoa</taxon>
        <taxon>Ecdysozoa</taxon>
        <taxon>Arthropoda</taxon>
        <taxon>Hexapoda</taxon>
        <taxon>Insecta</taxon>
        <taxon>Pterygota</taxon>
        <taxon>Neoptera</taxon>
        <taxon>Endopterygota</taxon>
        <taxon>Lepidoptera</taxon>
        <taxon>Glossata</taxon>
        <taxon>Ditrysia</taxon>
        <taxon>Geometroidea</taxon>
        <taxon>Geometridae</taxon>
        <taxon>Larentiinae</taxon>
        <taxon>Operophtera</taxon>
    </lineage>
</organism>
<feature type="domain" description="B30.2/SPRY" evidence="11">
    <location>
        <begin position="86"/>
        <end position="278"/>
    </location>
</feature>
<dbReference type="AlphaFoldDB" id="A0A0L7K4H2"/>
<dbReference type="InterPro" id="IPR036047">
    <property type="entry name" value="F-box-like_dom_sf"/>
</dbReference>
<evidence type="ECO:0000259" key="10">
    <source>
        <dbReference type="PROSITE" id="PS50181"/>
    </source>
</evidence>
<evidence type="ECO:0000256" key="3">
    <source>
        <dbReference type="ARBA" id="ARBA00016614"/>
    </source>
</evidence>
<dbReference type="InterPro" id="IPR003877">
    <property type="entry name" value="SPRY_dom"/>
</dbReference>
<sequence length="280" mass="32065">LFAKLDSNAKKLMKLYKMMNHIHAYKRYVIAELAPDHVLENIFSYLDLSDLSNCAVVCKTWYRILTDENNDVWRSHCMKRLAEEVIKSDLLSSVHTYKTKLRAFRHAWNSHDCSRNIYIKPNGFTLHRNPVAQSTDACRGKIGFRYGRHCWEVIWEGPLGTVAVVGISTKEASLQCQGYVGLLGSDQQSWGWNLVDNNLLHNGETQGHYPRLNNCPKYQVGERIRVILDCENKTLSFERNYEFLGVAFRGLPNKKLYPTVSAVYGNTEVSMVYLGPPIDG</sequence>
<dbReference type="Proteomes" id="UP000037510">
    <property type="component" value="Unassembled WGS sequence"/>
</dbReference>
<dbReference type="InterPro" id="IPR050672">
    <property type="entry name" value="FBXO45-Fsn/SPSB_families"/>
</dbReference>
<evidence type="ECO:0000313" key="12">
    <source>
        <dbReference type="EMBL" id="KOB58178.1"/>
    </source>
</evidence>
<keyword evidence="6" id="KW-0770">Synapse</keyword>
<evidence type="ECO:0000256" key="4">
    <source>
        <dbReference type="ARBA" id="ARBA00022786"/>
    </source>
</evidence>
<dbReference type="InterPro" id="IPR001810">
    <property type="entry name" value="F-box_dom"/>
</dbReference>
<keyword evidence="13" id="KW-1185">Reference proteome</keyword>
<dbReference type="Gene3D" id="1.20.1280.50">
    <property type="match status" value="1"/>
</dbReference>
<dbReference type="STRING" id="104452.A0A0L7K4H2"/>
<keyword evidence="5" id="KW-0524">Neurogenesis</keyword>
<reference evidence="12 13" key="1">
    <citation type="journal article" date="2015" name="Genome Biol. Evol.">
        <title>The genome of winter moth (Operophtera brumata) provides a genomic perspective on sexual dimorphism and phenology.</title>
        <authorList>
            <person name="Derks M.F."/>
            <person name="Smit S."/>
            <person name="Salis L."/>
            <person name="Schijlen E."/>
            <person name="Bossers A."/>
            <person name="Mateman C."/>
            <person name="Pijl A.S."/>
            <person name="de Ridder D."/>
            <person name="Groenen M.A."/>
            <person name="Visser M.E."/>
            <person name="Megens H.J."/>
        </authorList>
    </citation>
    <scope>NUCLEOTIDE SEQUENCE [LARGE SCALE GENOMIC DNA]</scope>
    <source>
        <strain evidence="12">WM2013NL</strain>
        <tissue evidence="12">Head and thorax</tissue>
    </source>
</reference>
<dbReference type="PANTHER" id="PTHR12245">
    <property type="entry name" value="SPRY DOMAIN CONTAINING SOCS BOX PROTEIN"/>
    <property type="match status" value="1"/>
</dbReference>
<dbReference type="InterPro" id="IPR035784">
    <property type="entry name" value="SPRY_FBXO45"/>
</dbReference>
<feature type="domain" description="F-box" evidence="10">
    <location>
        <begin position="28"/>
        <end position="76"/>
    </location>
</feature>
<dbReference type="GO" id="GO:0043161">
    <property type="term" value="P:proteasome-mediated ubiquitin-dependent protein catabolic process"/>
    <property type="evidence" value="ECO:0007669"/>
    <property type="project" value="TreeGrafter"/>
</dbReference>
<evidence type="ECO:0000259" key="11">
    <source>
        <dbReference type="PROSITE" id="PS50188"/>
    </source>
</evidence>
<dbReference type="Pfam" id="PF12937">
    <property type="entry name" value="F-box-like"/>
    <property type="match status" value="1"/>
</dbReference>
<dbReference type="SUPFAM" id="SSF81383">
    <property type="entry name" value="F-box domain"/>
    <property type="match status" value="1"/>
</dbReference>
<protein>
    <recommendedName>
        <fullName evidence="3">F-box/SPRY domain-containing protein 1</fullName>
    </recommendedName>
</protein>
<keyword evidence="4" id="KW-0833">Ubl conjugation pathway</keyword>
<gene>
    <name evidence="12" type="ORF">OBRU01_25462</name>
</gene>
<evidence type="ECO:0000313" key="13">
    <source>
        <dbReference type="Proteomes" id="UP000037510"/>
    </source>
</evidence>
<comment type="function">
    <text evidence="8">Required in the presynaptic motoneuron to down-regulate the levels of wnd and restrain synaptic terminal growth at the neuromuscular junction (NMJ).</text>
</comment>
<comment type="subunit">
    <text evidence="9">Component of an E3 ubiquitin ligase complex composed of hiw and Fsn.</text>
</comment>
<dbReference type="Pfam" id="PF00622">
    <property type="entry name" value="SPRY"/>
    <property type="match status" value="1"/>
</dbReference>
<dbReference type="FunFam" id="1.20.1280.50:FF:000055">
    <property type="entry name" value="F-box/SPRY domain-containing protein 1"/>
    <property type="match status" value="1"/>
</dbReference>
<comment type="subcellular location">
    <subcellularLocation>
        <location evidence="7">Synapse</location>
    </subcellularLocation>
</comment>
<dbReference type="InterPro" id="IPR001870">
    <property type="entry name" value="B30.2/SPRY"/>
</dbReference>
<dbReference type="InterPro" id="IPR013320">
    <property type="entry name" value="ConA-like_dom_sf"/>
</dbReference>
<dbReference type="GO" id="GO:0051961">
    <property type="term" value="P:negative regulation of nervous system development"/>
    <property type="evidence" value="ECO:0007669"/>
    <property type="project" value="UniProtKB-ARBA"/>
</dbReference>
<proteinExistence type="inferred from homology"/>
<evidence type="ECO:0000256" key="9">
    <source>
        <dbReference type="ARBA" id="ARBA00062252"/>
    </source>
</evidence>
<dbReference type="InterPro" id="IPR043136">
    <property type="entry name" value="B30.2/SPRY_sf"/>
</dbReference>
<dbReference type="UniPathway" id="UPA00143"/>
<dbReference type="PROSITE" id="PS50181">
    <property type="entry name" value="FBOX"/>
    <property type="match status" value="1"/>
</dbReference>
<dbReference type="PANTHER" id="PTHR12245:SF7">
    <property type="entry name" value="F-BOX_SPRY DOMAIN-CONTAINING PROTEIN 1"/>
    <property type="match status" value="1"/>
</dbReference>
<dbReference type="SUPFAM" id="SSF49899">
    <property type="entry name" value="Concanavalin A-like lectins/glucanases"/>
    <property type="match status" value="1"/>
</dbReference>
<evidence type="ECO:0000256" key="5">
    <source>
        <dbReference type="ARBA" id="ARBA00022902"/>
    </source>
</evidence>
<dbReference type="GO" id="GO:0019005">
    <property type="term" value="C:SCF ubiquitin ligase complex"/>
    <property type="evidence" value="ECO:0007669"/>
    <property type="project" value="UniProtKB-ARBA"/>
</dbReference>
<comment type="pathway">
    <text evidence="1">Protein modification; protein ubiquitination.</text>
</comment>
<feature type="non-terminal residue" evidence="12">
    <location>
        <position position="1"/>
    </location>
</feature>
<comment type="similarity">
    <text evidence="2">Belongs to the FBXO45/Fsn family.</text>
</comment>
<evidence type="ECO:0000256" key="8">
    <source>
        <dbReference type="ARBA" id="ARBA00058846"/>
    </source>
</evidence>
<dbReference type="GO" id="GO:0016567">
    <property type="term" value="P:protein ubiquitination"/>
    <property type="evidence" value="ECO:0007669"/>
    <property type="project" value="UniProtKB-UniPathway"/>
</dbReference>
<dbReference type="GO" id="GO:0045202">
    <property type="term" value="C:synapse"/>
    <property type="evidence" value="ECO:0007669"/>
    <property type="project" value="UniProtKB-SubCell"/>
</dbReference>
<dbReference type="GO" id="GO:0060386">
    <property type="term" value="P:synapse assembly involved in innervation"/>
    <property type="evidence" value="ECO:0007669"/>
    <property type="project" value="TreeGrafter"/>
</dbReference>
<dbReference type="EMBL" id="JTDY01010529">
    <property type="protein sequence ID" value="KOB58178.1"/>
    <property type="molecule type" value="Genomic_DNA"/>
</dbReference>
<evidence type="ECO:0000256" key="7">
    <source>
        <dbReference type="ARBA" id="ARBA00034103"/>
    </source>
</evidence>
<dbReference type="FunFam" id="2.60.120.920:FF:000017">
    <property type="entry name" value="F-box/SPRY domain-containing protein 1"/>
    <property type="match status" value="1"/>
</dbReference>